<reference evidence="2" key="2">
    <citation type="journal article" date="2017" name="J. Anim. Genet.">
        <title>Multiple reference genome sequences of hot pepper reveal the massive evolution of plant disease resistance genes by retroduplication.</title>
        <authorList>
            <person name="Kim S."/>
            <person name="Park J."/>
            <person name="Yeom S.-I."/>
            <person name="Kim Y.-M."/>
            <person name="Seo E."/>
            <person name="Kim K.-T."/>
            <person name="Kim M.-S."/>
            <person name="Lee J.M."/>
            <person name="Cheong K."/>
            <person name="Shin H.-S."/>
            <person name="Kim S.-B."/>
            <person name="Han K."/>
            <person name="Lee J."/>
            <person name="Park M."/>
            <person name="Lee H.-A."/>
            <person name="Lee H.-Y."/>
            <person name="Lee Y."/>
            <person name="Oh S."/>
            <person name="Lee J.H."/>
            <person name="Choi E."/>
            <person name="Choi E."/>
            <person name="Lee S.E."/>
            <person name="Jeon J."/>
            <person name="Kim H."/>
            <person name="Choi G."/>
            <person name="Song H."/>
            <person name="Lee J."/>
            <person name="Lee S.-C."/>
            <person name="Kwon J.-K."/>
            <person name="Lee H.-Y."/>
            <person name="Koo N."/>
            <person name="Hong Y."/>
            <person name="Kim R.W."/>
            <person name="Kang W.-H."/>
            <person name="Huh J.H."/>
            <person name="Kang B.-C."/>
            <person name="Yang T.-J."/>
            <person name="Lee Y.-H."/>
            <person name="Bennetzen J.L."/>
            <person name="Choi D."/>
        </authorList>
    </citation>
    <scope>NUCLEOTIDE SEQUENCE [LARGE SCALE GENOMIC DNA]</scope>
    <source>
        <strain evidence="2">cv. PBC81</strain>
    </source>
</reference>
<reference evidence="1 2" key="1">
    <citation type="journal article" date="2017" name="Genome Biol.">
        <title>New reference genome sequences of hot pepper reveal the massive evolution of plant disease-resistance genes by retroduplication.</title>
        <authorList>
            <person name="Kim S."/>
            <person name="Park J."/>
            <person name="Yeom S.I."/>
            <person name="Kim Y.M."/>
            <person name="Seo E."/>
            <person name="Kim K.T."/>
            <person name="Kim M.S."/>
            <person name="Lee J.M."/>
            <person name="Cheong K."/>
            <person name="Shin H.S."/>
            <person name="Kim S.B."/>
            <person name="Han K."/>
            <person name="Lee J."/>
            <person name="Park M."/>
            <person name="Lee H.A."/>
            <person name="Lee H.Y."/>
            <person name="Lee Y."/>
            <person name="Oh S."/>
            <person name="Lee J.H."/>
            <person name="Choi E."/>
            <person name="Choi E."/>
            <person name="Lee S.E."/>
            <person name="Jeon J."/>
            <person name="Kim H."/>
            <person name="Choi G."/>
            <person name="Song H."/>
            <person name="Lee J."/>
            <person name="Lee S.C."/>
            <person name="Kwon J.K."/>
            <person name="Lee H.Y."/>
            <person name="Koo N."/>
            <person name="Hong Y."/>
            <person name="Kim R.W."/>
            <person name="Kang W.H."/>
            <person name="Huh J.H."/>
            <person name="Kang B.C."/>
            <person name="Yang T.J."/>
            <person name="Lee Y.H."/>
            <person name="Bennetzen J.L."/>
            <person name="Choi D."/>
        </authorList>
    </citation>
    <scope>NUCLEOTIDE SEQUENCE [LARGE SCALE GENOMIC DNA]</scope>
    <source>
        <strain evidence="2">cv. PBC81</strain>
    </source>
</reference>
<dbReference type="OrthoDB" id="412581at2759"/>
<dbReference type="AlphaFoldDB" id="A0A2G2XDS8"/>
<dbReference type="STRING" id="33114.A0A2G2XDS8"/>
<dbReference type="Proteomes" id="UP000224567">
    <property type="component" value="Unassembled WGS sequence"/>
</dbReference>
<protein>
    <recommendedName>
        <fullName evidence="3">Reverse transcriptase Ty1/copia-type domain-containing protein</fullName>
    </recommendedName>
</protein>
<sequence>MHDPKINRFTISRDVVFAETSSLFSNQKLLVLGDDQDNLALLFPEVNLSSPCSEEAESVSLNQNISEDSSPRALTTEQPLSYEEVKGCPHWERAMLCRESLRTFHHRGVKKKATPMKPNLKLKKDEGKALKDAIKFWQLVGSMIYLTITRSEISYCVGVISQFMHNLTTSHLSTAKRILRYVKGSLSMDFGTRGTITREPAASTSQPMDNNATNVILAYLDTMSRDLAMVNERLDRMVGERKEVVCPDTRQEEGHSSCEL</sequence>
<accession>A0A2G2XDS8</accession>
<keyword evidence="2" id="KW-1185">Reference proteome</keyword>
<name>A0A2G2XDS8_CAPBA</name>
<dbReference type="PANTHER" id="PTHR11439">
    <property type="entry name" value="GAG-POL-RELATED RETROTRANSPOSON"/>
    <property type="match status" value="1"/>
</dbReference>
<evidence type="ECO:0000313" key="1">
    <source>
        <dbReference type="EMBL" id="PHT55609.1"/>
    </source>
</evidence>
<dbReference type="EMBL" id="MLFT02000002">
    <property type="protein sequence ID" value="PHT55609.1"/>
    <property type="molecule type" value="Genomic_DNA"/>
</dbReference>
<proteinExistence type="predicted"/>
<gene>
    <name evidence="1" type="ORF">CQW23_04095</name>
</gene>
<comment type="caution">
    <text evidence="1">The sequence shown here is derived from an EMBL/GenBank/DDBJ whole genome shotgun (WGS) entry which is preliminary data.</text>
</comment>
<organism evidence="1 2">
    <name type="scientific">Capsicum baccatum</name>
    <name type="common">Peruvian pepper</name>
    <dbReference type="NCBI Taxonomy" id="33114"/>
    <lineage>
        <taxon>Eukaryota</taxon>
        <taxon>Viridiplantae</taxon>
        <taxon>Streptophyta</taxon>
        <taxon>Embryophyta</taxon>
        <taxon>Tracheophyta</taxon>
        <taxon>Spermatophyta</taxon>
        <taxon>Magnoliopsida</taxon>
        <taxon>eudicotyledons</taxon>
        <taxon>Gunneridae</taxon>
        <taxon>Pentapetalae</taxon>
        <taxon>asterids</taxon>
        <taxon>lamiids</taxon>
        <taxon>Solanales</taxon>
        <taxon>Solanaceae</taxon>
        <taxon>Solanoideae</taxon>
        <taxon>Capsiceae</taxon>
        <taxon>Capsicum</taxon>
    </lineage>
</organism>
<dbReference type="PANTHER" id="PTHR11439:SF481">
    <property type="entry name" value="REVERSE TRANSCRIPTASE TY1_COPIA-TYPE DOMAIN-CONTAINING PROTEIN"/>
    <property type="match status" value="1"/>
</dbReference>
<evidence type="ECO:0008006" key="3">
    <source>
        <dbReference type="Google" id="ProtNLM"/>
    </source>
</evidence>
<evidence type="ECO:0000313" key="2">
    <source>
        <dbReference type="Proteomes" id="UP000224567"/>
    </source>
</evidence>